<evidence type="ECO:0000313" key="1">
    <source>
        <dbReference type="EMBL" id="OGG40157.1"/>
    </source>
</evidence>
<name>A0A1F6BUD3_9BACT</name>
<evidence type="ECO:0000313" key="2">
    <source>
        <dbReference type="Proteomes" id="UP000176996"/>
    </source>
</evidence>
<gene>
    <name evidence="1" type="ORF">A3A21_00665</name>
</gene>
<protein>
    <recommendedName>
        <fullName evidence="3">Serine hydrolase family protein</fullName>
    </recommendedName>
</protein>
<evidence type="ECO:0008006" key="3">
    <source>
        <dbReference type="Google" id="ProtNLM"/>
    </source>
</evidence>
<sequence>MKKRVFIIHGWESSPESNWFPWAKRELEKLGYEVTVPVMPTPMFPKKEEWVEYIKKLVRAPDKEMLLMGHSLGVIAILRYLESLENEERINKAILVAGFSESIKFPVVENFFQPPLNYEKIKTKASDFIIIHSDNDPYVPLIYAETMKEKLNGKLTVISGGGHLNYENGTFELPLILEKIK</sequence>
<proteinExistence type="predicted"/>
<dbReference type="SUPFAM" id="SSF53474">
    <property type="entry name" value="alpha/beta-Hydrolases"/>
    <property type="match status" value="1"/>
</dbReference>
<dbReference type="Pfam" id="PF06821">
    <property type="entry name" value="Ser_hydrolase"/>
    <property type="match status" value="1"/>
</dbReference>
<dbReference type="Gene3D" id="3.40.50.1820">
    <property type="entry name" value="alpha/beta hydrolase"/>
    <property type="match status" value="1"/>
</dbReference>
<dbReference type="InterPro" id="IPR029058">
    <property type="entry name" value="AB_hydrolase_fold"/>
</dbReference>
<dbReference type="AlphaFoldDB" id="A0A1F6BUD3"/>
<accession>A0A1F6BUD3</accession>
<reference evidence="1 2" key="1">
    <citation type="journal article" date="2016" name="Nat. Commun.">
        <title>Thousands of microbial genomes shed light on interconnected biogeochemical processes in an aquifer system.</title>
        <authorList>
            <person name="Anantharaman K."/>
            <person name="Brown C.T."/>
            <person name="Hug L.A."/>
            <person name="Sharon I."/>
            <person name="Castelle C.J."/>
            <person name="Probst A.J."/>
            <person name="Thomas B.C."/>
            <person name="Singh A."/>
            <person name="Wilkins M.J."/>
            <person name="Karaoz U."/>
            <person name="Brodie E.L."/>
            <person name="Williams K.H."/>
            <person name="Hubbard S.S."/>
            <person name="Banfield J.F."/>
        </authorList>
    </citation>
    <scope>NUCLEOTIDE SEQUENCE [LARGE SCALE GENOMIC DNA]</scope>
</reference>
<dbReference type="Proteomes" id="UP000176996">
    <property type="component" value="Unassembled WGS sequence"/>
</dbReference>
<dbReference type="InterPro" id="IPR010662">
    <property type="entry name" value="RBBP9/YdeN"/>
</dbReference>
<dbReference type="STRING" id="1798471.A3A21_00665"/>
<dbReference type="PANTHER" id="PTHR15394:SF3">
    <property type="entry name" value="SERINE HYDROLASE RBBP9"/>
    <property type="match status" value="1"/>
</dbReference>
<organism evidence="1 2">
    <name type="scientific">Candidatus Jorgensenbacteria bacterium RIFCSPLOWO2_01_FULL_45_25b</name>
    <dbReference type="NCBI Taxonomy" id="1798471"/>
    <lineage>
        <taxon>Bacteria</taxon>
        <taxon>Candidatus Joergenseniibacteriota</taxon>
    </lineage>
</organism>
<dbReference type="EMBL" id="MFKK01000032">
    <property type="protein sequence ID" value="OGG40157.1"/>
    <property type="molecule type" value="Genomic_DNA"/>
</dbReference>
<dbReference type="GO" id="GO:0016787">
    <property type="term" value="F:hydrolase activity"/>
    <property type="evidence" value="ECO:0007669"/>
    <property type="project" value="InterPro"/>
</dbReference>
<dbReference type="PANTHER" id="PTHR15394">
    <property type="entry name" value="SERINE HYDROLASE RBBP9"/>
    <property type="match status" value="1"/>
</dbReference>
<comment type="caution">
    <text evidence="1">The sequence shown here is derived from an EMBL/GenBank/DDBJ whole genome shotgun (WGS) entry which is preliminary data.</text>
</comment>